<dbReference type="GO" id="GO:0009279">
    <property type="term" value="C:cell outer membrane"/>
    <property type="evidence" value="ECO:0007669"/>
    <property type="project" value="UniProtKB-UniRule"/>
</dbReference>
<comment type="subcellular location">
    <subcellularLocation>
        <location evidence="1">Membrane</location>
    </subcellularLocation>
</comment>
<dbReference type="NCBIfam" id="TIGR03303">
    <property type="entry name" value="OM_YaeT"/>
    <property type="match status" value="1"/>
</dbReference>
<keyword evidence="3" id="KW-0812">Transmembrane</keyword>
<feature type="domain" description="POTRA" evidence="10">
    <location>
        <begin position="304"/>
        <end position="389"/>
    </location>
</feature>
<dbReference type="Gene3D" id="3.10.20.310">
    <property type="entry name" value="membrane protein fhac"/>
    <property type="match status" value="5"/>
</dbReference>
<dbReference type="InterPro" id="IPR039910">
    <property type="entry name" value="D15-like"/>
</dbReference>
<feature type="domain" description="POTRA" evidence="10">
    <location>
        <begin position="57"/>
        <end position="131"/>
    </location>
</feature>
<sequence>MERQVNRLIPMYKNLFFTVFFIALTAIANAQDTPKDTINPNTKDTKGKINYERGKQYILGGITVTGLQKFSEETVKVYTGLLVGQPVKLPGDKLTSAIKKLYDSKQFSEVDVYLSKIDGETVYLQFDVVELPKLNDIKITGVSKSKARDLQKEAELRKGTQVTDNLIVTTRNYFKKKYTDKGYLKTKVSLTTKKDTTDTNVVDMFIHIDKGDRIKIKNIDFVGNKALSDGKLRGAMKNTKRKFLGRFWKSSKYIEDDFKEDLEKVLETYSELGYRDARILEDRLTWNDDNTINLEIELEEGRQYRFADIIFVGNKKYNDEFLDRFLRIEKGDVYNGKVLKERISGDGTPDSQDIQSLYHNNGYLFSSVNAVETKVKNDSITVEIRIREDEPATIGKVTVVGNDKTNDHVIYRELRVKPGDLFSRQNIIRSIREIGQLGFFDTNVTPDVKPDYANKTADIEFSVVEKGGSQIELQGGFGGGSFIGTLGLSFNNFSIRNIFNKDAYKPLPMGDGQSLSLRLQASRTNSTYSFSFTEPWLGGKKPQSLSFSIFYSNQFRFNFQTRQVDRSQSLDIFGATLGLGKRLKWPDDFFSLSQSISYQRIGLNNFPYRVGSSNAILNNGNLNNLSYTAVLSRNSAGPSLIFPTYGSEFSIRAKATLPYSLINGKDLSDEPEGLTPTEQQDFLADRFKWLEYYKLSAKGKWYTALAKKLVLMSNFEIGFLGSYNDELGLTPVERYFVGGDGIAQGQLDGREIVGLRGYENNSLSSVDGGSIYNKFQLELRYSITDKPSASIYTLGFLEAGNAYDNFSTFNPFELKRSAGLGVRIFMPAFGLLGIDFAHGFDPLPGFSQKSGWQTHFIIGRQF</sequence>
<dbReference type="PIRSF" id="PIRSF006076">
    <property type="entry name" value="OM_assembly_OMP85"/>
    <property type="match status" value="1"/>
</dbReference>
<dbReference type="Gene3D" id="2.40.160.50">
    <property type="entry name" value="membrane protein fhac: a member of the omp85/tpsb transporter family"/>
    <property type="match status" value="1"/>
</dbReference>
<feature type="chain" id="PRO_5012782688" description="Outer membrane protein assembly factor BamA" evidence="9">
    <location>
        <begin position="31"/>
        <end position="862"/>
    </location>
</feature>
<proteinExistence type="predicted"/>
<feature type="domain" description="POTRA" evidence="10">
    <location>
        <begin position="392"/>
        <end position="466"/>
    </location>
</feature>
<gene>
    <name evidence="11" type="ORF">TJEJU_0744</name>
</gene>
<evidence type="ECO:0000256" key="2">
    <source>
        <dbReference type="ARBA" id="ARBA00022452"/>
    </source>
</evidence>
<dbReference type="Proteomes" id="UP000215214">
    <property type="component" value="Chromosome TJEJU"/>
</dbReference>
<dbReference type="InterPro" id="IPR034746">
    <property type="entry name" value="POTRA"/>
</dbReference>
<protein>
    <recommendedName>
        <fullName evidence="8">Outer membrane protein assembly factor BamA</fullName>
    </recommendedName>
</protein>
<dbReference type="GO" id="GO:0071709">
    <property type="term" value="P:membrane assembly"/>
    <property type="evidence" value="ECO:0007669"/>
    <property type="project" value="InterPro"/>
</dbReference>
<dbReference type="InterPro" id="IPR023707">
    <property type="entry name" value="OM_assembly_BamA"/>
</dbReference>
<evidence type="ECO:0000256" key="1">
    <source>
        <dbReference type="ARBA" id="ARBA00004370"/>
    </source>
</evidence>
<reference evidence="11 12" key="1">
    <citation type="submission" date="2017-07" db="EMBL/GenBank/DDBJ databases">
        <authorList>
            <person name="Sun Z.S."/>
            <person name="Albrecht U."/>
            <person name="Echele G."/>
            <person name="Lee C.C."/>
        </authorList>
    </citation>
    <scope>NUCLEOTIDE SEQUENCE [LARGE SCALE GENOMIC DNA]</scope>
    <source>
        <strain evidence="12">type strain: KCTC 22618</strain>
    </source>
</reference>
<dbReference type="AlphaFoldDB" id="A0A238U686"/>
<keyword evidence="6" id="KW-0472">Membrane</keyword>
<feature type="signal peptide" evidence="9">
    <location>
        <begin position="1"/>
        <end position="30"/>
    </location>
</feature>
<keyword evidence="7" id="KW-0998">Cell outer membrane</keyword>
<dbReference type="InterPro" id="IPR000184">
    <property type="entry name" value="Bac_surfAg_D15"/>
</dbReference>
<evidence type="ECO:0000259" key="10">
    <source>
        <dbReference type="PROSITE" id="PS51779"/>
    </source>
</evidence>
<evidence type="ECO:0000256" key="8">
    <source>
        <dbReference type="NCBIfam" id="TIGR03303"/>
    </source>
</evidence>
<keyword evidence="2" id="KW-1134">Transmembrane beta strand</keyword>
<evidence type="ECO:0000256" key="3">
    <source>
        <dbReference type="ARBA" id="ARBA00022692"/>
    </source>
</evidence>
<name>A0A238U686_9FLAO</name>
<dbReference type="Pfam" id="PF01103">
    <property type="entry name" value="Omp85"/>
    <property type="match status" value="1"/>
</dbReference>
<dbReference type="PANTHER" id="PTHR12815">
    <property type="entry name" value="SORTING AND ASSEMBLY MACHINERY SAMM50 PROTEIN FAMILY MEMBER"/>
    <property type="match status" value="1"/>
</dbReference>
<dbReference type="PROSITE" id="PS51779">
    <property type="entry name" value="POTRA"/>
    <property type="match status" value="4"/>
</dbReference>
<evidence type="ECO:0000256" key="6">
    <source>
        <dbReference type="ARBA" id="ARBA00023136"/>
    </source>
</evidence>
<dbReference type="Pfam" id="PF07244">
    <property type="entry name" value="POTRA"/>
    <property type="match status" value="4"/>
</dbReference>
<feature type="domain" description="POTRA" evidence="10">
    <location>
        <begin position="214"/>
        <end position="301"/>
    </location>
</feature>
<keyword evidence="5" id="KW-0677">Repeat</keyword>
<accession>A0A238U686</accession>
<keyword evidence="12" id="KW-1185">Reference proteome</keyword>
<organism evidence="11 12">
    <name type="scientific">Tenacibaculum jejuense</name>
    <dbReference type="NCBI Taxonomy" id="584609"/>
    <lineage>
        <taxon>Bacteria</taxon>
        <taxon>Pseudomonadati</taxon>
        <taxon>Bacteroidota</taxon>
        <taxon>Flavobacteriia</taxon>
        <taxon>Flavobacteriales</taxon>
        <taxon>Flavobacteriaceae</taxon>
        <taxon>Tenacibaculum</taxon>
    </lineage>
</organism>
<evidence type="ECO:0000313" key="12">
    <source>
        <dbReference type="Proteomes" id="UP000215214"/>
    </source>
</evidence>
<evidence type="ECO:0000313" key="11">
    <source>
        <dbReference type="EMBL" id="SNR14516.1"/>
    </source>
</evidence>
<keyword evidence="4 9" id="KW-0732">Signal</keyword>
<dbReference type="KEGG" id="tje:TJEJU_0744"/>
<evidence type="ECO:0000256" key="7">
    <source>
        <dbReference type="ARBA" id="ARBA00023237"/>
    </source>
</evidence>
<evidence type="ECO:0000256" key="4">
    <source>
        <dbReference type="ARBA" id="ARBA00022729"/>
    </source>
</evidence>
<evidence type="ECO:0000256" key="9">
    <source>
        <dbReference type="SAM" id="SignalP"/>
    </source>
</evidence>
<dbReference type="PANTHER" id="PTHR12815:SF47">
    <property type="entry name" value="TRANSLOCATION AND ASSEMBLY MODULE SUBUNIT TAMA"/>
    <property type="match status" value="1"/>
</dbReference>
<dbReference type="InterPro" id="IPR010827">
    <property type="entry name" value="BamA/TamA_POTRA"/>
</dbReference>
<dbReference type="EMBL" id="LT899436">
    <property type="protein sequence ID" value="SNR14516.1"/>
    <property type="molecule type" value="Genomic_DNA"/>
</dbReference>
<evidence type="ECO:0000256" key="5">
    <source>
        <dbReference type="ARBA" id="ARBA00022737"/>
    </source>
</evidence>